<evidence type="ECO:0000256" key="3">
    <source>
        <dbReference type="PROSITE-ProRule" id="PRU00284"/>
    </source>
</evidence>
<dbReference type="GO" id="GO:0004888">
    <property type="term" value="F:transmembrane signaling receptor activity"/>
    <property type="evidence" value="ECO:0007669"/>
    <property type="project" value="InterPro"/>
</dbReference>
<proteinExistence type="inferred from homology"/>
<dbReference type="EMBL" id="FTOA01000004">
    <property type="protein sequence ID" value="SIS83911.1"/>
    <property type="molecule type" value="Genomic_DNA"/>
</dbReference>
<dbReference type="AlphaFoldDB" id="A0A1N7MD46"/>
<comment type="similarity">
    <text evidence="2">Belongs to the methyl-accepting chemotaxis (MCP) protein family.</text>
</comment>
<dbReference type="InterPro" id="IPR004090">
    <property type="entry name" value="Chemotax_Me-accpt_rcpt"/>
</dbReference>
<dbReference type="GO" id="GO:0007165">
    <property type="term" value="P:signal transduction"/>
    <property type="evidence" value="ECO:0007669"/>
    <property type="project" value="UniProtKB-KW"/>
</dbReference>
<dbReference type="CDD" id="cd11386">
    <property type="entry name" value="MCP_signal"/>
    <property type="match status" value="1"/>
</dbReference>
<evidence type="ECO:0000256" key="2">
    <source>
        <dbReference type="ARBA" id="ARBA00029447"/>
    </source>
</evidence>
<dbReference type="Proteomes" id="UP000185678">
    <property type="component" value="Unassembled WGS sequence"/>
</dbReference>
<dbReference type="InterPro" id="IPR025991">
    <property type="entry name" value="Chemoreceptor_zinc-bind_dom"/>
</dbReference>
<dbReference type="Pfam" id="PF13682">
    <property type="entry name" value="CZB"/>
    <property type="match status" value="1"/>
</dbReference>
<organism evidence="5 6">
    <name type="scientific">Insolitispirillum peregrinum</name>
    <dbReference type="NCBI Taxonomy" id="80876"/>
    <lineage>
        <taxon>Bacteria</taxon>
        <taxon>Pseudomonadati</taxon>
        <taxon>Pseudomonadota</taxon>
        <taxon>Alphaproteobacteria</taxon>
        <taxon>Rhodospirillales</taxon>
        <taxon>Novispirillaceae</taxon>
        <taxon>Insolitispirillum</taxon>
    </lineage>
</organism>
<dbReference type="SMART" id="SM00283">
    <property type="entry name" value="MA"/>
    <property type="match status" value="1"/>
</dbReference>
<dbReference type="InterPro" id="IPR004089">
    <property type="entry name" value="MCPsignal_dom"/>
</dbReference>
<dbReference type="RefSeq" id="WP_175617053.1">
    <property type="nucleotide sequence ID" value="NZ_FTOA01000004.1"/>
</dbReference>
<protein>
    <submittedName>
        <fullName evidence="5">Methyl-accepting chemotaxis protein</fullName>
    </submittedName>
</protein>
<dbReference type="GO" id="GO:0016020">
    <property type="term" value="C:membrane"/>
    <property type="evidence" value="ECO:0007669"/>
    <property type="project" value="InterPro"/>
</dbReference>
<dbReference type="GO" id="GO:0006935">
    <property type="term" value="P:chemotaxis"/>
    <property type="evidence" value="ECO:0007669"/>
    <property type="project" value="InterPro"/>
</dbReference>
<reference evidence="5 6" key="1">
    <citation type="submission" date="2017-01" db="EMBL/GenBank/DDBJ databases">
        <authorList>
            <person name="Mah S.A."/>
            <person name="Swanson W.J."/>
            <person name="Moy G.W."/>
            <person name="Vacquier V.D."/>
        </authorList>
    </citation>
    <scope>NUCLEOTIDE SEQUENCE [LARGE SCALE GENOMIC DNA]</scope>
    <source>
        <strain evidence="5 6">DSM 11589</strain>
    </source>
</reference>
<dbReference type="Gene3D" id="1.10.287.950">
    <property type="entry name" value="Methyl-accepting chemotaxis protein"/>
    <property type="match status" value="1"/>
</dbReference>
<dbReference type="GO" id="GO:0020037">
    <property type="term" value="F:heme binding"/>
    <property type="evidence" value="ECO:0007669"/>
    <property type="project" value="InterPro"/>
</dbReference>
<dbReference type="Gene3D" id="1.20.120.30">
    <property type="entry name" value="Aspartate receptor, ligand-binding domain"/>
    <property type="match status" value="1"/>
</dbReference>
<dbReference type="InterPro" id="IPR044398">
    <property type="entry name" value="Globin-sensor_dom"/>
</dbReference>
<dbReference type="SUPFAM" id="SSF46458">
    <property type="entry name" value="Globin-like"/>
    <property type="match status" value="1"/>
</dbReference>
<sequence>MSDLELNELNRVRNFLWTPEDAANLAPLYKVAEGCLGPLVDHFYATLQQTPELAKVLGDSSRIPQLKKTQASHWLGLLRDGPNDAYQQRALRVGAAHARIGLSPAWYLSTYSLILNGFSKAVIERYWWKSNRLQGLLSTLNRLVFNDMALALSAYETDHDGITADIRHREQSVGNLRQLSATIISMNDATASLAELVRNSHLVAESGDSIARSAQEMVNAVEDISRNSQAAAVDAEEAHMVVTDGTNNAEAARKAITLISDAVADTAGSVDDLAMASEQIGQILAVIENIANQTNLLALNATIEAARAGEAGKGFAVVANEVKNLANQTSKSTEDIAQKIDALRRGMDSIRQTMNRSQDAVQSGERAIDATVEKINQMSSQITNVAAKIQEISYILHQQQDASEVIAGRIGSVADMASANNTLVRTVSHAIQTSNTHISNSATQWFHDGSSRGLCELAKIDHVLFKKRVVDVLMGDGEWHSHEVPDDHQCRLGKWYDTVKDPRLTGNPHFRRLEVPHEVVHASAKAALDAYYRQDMDGALVHLREMNEASSNVLSILDELSRSIDKTDANTLAAQ</sequence>
<dbReference type="Pfam" id="PF11563">
    <property type="entry name" value="Protoglobin"/>
    <property type="match status" value="1"/>
</dbReference>
<dbReference type="InterPro" id="IPR012292">
    <property type="entry name" value="Globin/Proto"/>
</dbReference>
<name>A0A1N7MD46_9PROT</name>
<dbReference type="Pfam" id="PF00015">
    <property type="entry name" value="MCPsignal"/>
    <property type="match status" value="1"/>
</dbReference>
<dbReference type="CDD" id="cd01068">
    <property type="entry name" value="globin_sensor"/>
    <property type="match status" value="1"/>
</dbReference>
<dbReference type="InterPro" id="IPR009050">
    <property type="entry name" value="Globin-like_sf"/>
</dbReference>
<evidence type="ECO:0000259" key="4">
    <source>
        <dbReference type="PROSITE" id="PS50111"/>
    </source>
</evidence>
<dbReference type="PROSITE" id="PS50111">
    <property type="entry name" value="CHEMOTAXIS_TRANSDUC_2"/>
    <property type="match status" value="1"/>
</dbReference>
<dbReference type="PRINTS" id="PR00260">
    <property type="entry name" value="CHEMTRNSDUCR"/>
</dbReference>
<dbReference type="PANTHER" id="PTHR32089">
    <property type="entry name" value="METHYL-ACCEPTING CHEMOTAXIS PROTEIN MCPB"/>
    <property type="match status" value="1"/>
</dbReference>
<feature type="domain" description="Methyl-accepting transducer" evidence="4">
    <location>
        <begin position="178"/>
        <end position="414"/>
    </location>
</feature>
<keyword evidence="1 3" id="KW-0807">Transducer</keyword>
<evidence type="ECO:0000313" key="5">
    <source>
        <dbReference type="EMBL" id="SIS83911.1"/>
    </source>
</evidence>
<dbReference type="GO" id="GO:0019825">
    <property type="term" value="F:oxygen binding"/>
    <property type="evidence" value="ECO:0007669"/>
    <property type="project" value="InterPro"/>
</dbReference>
<accession>A0A1N7MD46</accession>
<keyword evidence="6" id="KW-1185">Reference proteome</keyword>
<dbReference type="STRING" id="80876.SAMN05421779_10437"/>
<dbReference type="InterPro" id="IPR039379">
    <property type="entry name" value="Protoglobin_sensor_dom"/>
</dbReference>
<evidence type="ECO:0000256" key="1">
    <source>
        <dbReference type="ARBA" id="ARBA00023224"/>
    </source>
</evidence>
<dbReference type="PANTHER" id="PTHR32089:SF112">
    <property type="entry name" value="LYSOZYME-LIKE PROTEIN-RELATED"/>
    <property type="match status" value="1"/>
</dbReference>
<dbReference type="Gene3D" id="1.10.490.10">
    <property type="entry name" value="Globins"/>
    <property type="match status" value="1"/>
</dbReference>
<evidence type="ECO:0000313" key="6">
    <source>
        <dbReference type="Proteomes" id="UP000185678"/>
    </source>
</evidence>
<dbReference type="SUPFAM" id="SSF58104">
    <property type="entry name" value="Methyl-accepting chemotaxis protein (MCP) signaling domain"/>
    <property type="match status" value="1"/>
</dbReference>
<gene>
    <name evidence="5" type="ORF">SAMN05421779_10437</name>
</gene>